<keyword evidence="2" id="KW-1185">Reference proteome</keyword>
<evidence type="ECO:0000313" key="1">
    <source>
        <dbReference type="EMBL" id="QPH55444.1"/>
    </source>
</evidence>
<protein>
    <submittedName>
        <fullName evidence="1">DUF3576 domain-containing protein</fullName>
    </submittedName>
</protein>
<dbReference type="Pfam" id="PF12100">
    <property type="entry name" value="DUF3576"/>
    <property type="match status" value="1"/>
</dbReference>
<name>A0A7S9LUP8_9RHOB</name>
<gene>
    <name evidence="1" type="ORF">I0K15_06835</name>
</gene>
<organism evidence="1 2">
    <name type="scientific">Pontivivens ytuae</name>
    <dbReference type="NCBI Taxonomy" id="2789856"/>
    <lineage>
        <taxon>Bacteria</taxon>
        <taxon>Pseudomonadati</taxon>
        <taxon>Pseudomonadota</taxon>
        <taxon>Alphaproteobacteria</taxon>
        <taxon>Rhodobacterales</taxon>
        <taxon>Paracoccaceae</taxon>
        <taxon>Pontivivens</taxon>
    </lineage>
</organism>
<accession>A0A7S9LUP8</accession>
<dbReference type="RefSeq" id="WP_196104643.1">
    <property type="nucleotide sequence ID" value="NZ_CP064942.1"/>
</dbReference>
<dbReference type="KEGG" id="poz:I0K15_06835"/>
<dbReference type="InterPro" id="IPR021959">
    <property type="entry name" value="DUF3576"/>
</dbReference>
<dbReference type="AlphaFoldDB" id="A0A7S9LUP8"/>
<reference evidence="1 2" key="1">
    <citation type="submission" date="2020-11" db="EMBL/GenBank/DDBJ databases">
        <title>Description of Pontivivens ytuae sp. nov. isolated from deep sea sediment of Mariana Trench.</title>
        <authorList>
            <person name="Wang Z."/>
            <person name="Sun Q.-L."/>
            <person name="Xu X.-D."/>
            <person name="Tang Y.-Z."/>
            <person name="Zhang J."/>
        </authorList>
    </citation>
    <scope>NUCLEOTIDE SEQUENCE [LARGE SCALE GENOMIC DNA]</scope>
    <source>
        <strain evidence="1 2">MT2928</strain>
    </source>
</reference>
<dbReference type="EMBL" id="CP064942">
    <property type="protein sequence ID" value="QPH55444.1"/>
    <property type="molecule type" value="Genomic_DNA"/>
</dbReference>
<proteinExistence type="predicted"/>
<sequence>MEHSPLPHYAKTAAVLSILTLAACGGEESAERQLANAPVQPGEGLSINRVLSGELFQNQGPALNVNAFLWRASLDTLDFLPIASTDPFGGVITTDWGAPAALVGERYRAVVVIQSDELSVDSLRLGLFRQVRDEAAWVDAPVAEQTTRQLEDAILLRARQLRRDDALNR</sequence>
<dbReference type="Proteomes" id="UP000594800">
    <property type="component" value="Chromosome"/>
</dbReference>
<evidence type="ECO:0000313" key="2">
    <source>
        <dbReference type="Proteomes" id="UP000594800"/>
    </source>
</evidence>